<dbReference type="STRING" id="1123382.SAMN02745221_01453"/>
<feature type="transmembrane region" description="Helical" evidence="1">
    <location>
        <begin position="96"/>
        <end position="120"/>
    </location>
</feature>
<organism evidence="2 3">
    <name type="scientific">Thermosyntropha lipolytica DSM 11003</name>
    <dbReference type="NCBI Taxonomy" id="1123382"/>
    <lineage>
        <taxon>Bacteria</taxon>
        <taxon>Bacillati</taxon>
        <taxon>Bacillota</taxon>
        <taxon>Clostridia</taxon>
        <taxon>Eubacteriales</taxon>
        <taxon>Syntrophomonadaceae</taxon>
        <taxon>Thermosyntropha</taxon>
    </lineage>
</organism>
<dbReference type="Proteomes" id="UP000242329">
    <property type="component" value="Unassembled WGS sequence"/>
</dbReference>
<dbReference type="OrthoDB" id="2083474at2"/>
<keyword evidence="3" id="KW-1185">Reference proteome</keyword>
<dbReference type="NCBIfam" id="TIGR04086">
    <property type="entry name" value="TIGR04086_membr"/>
    <property type="match status" value="1"/>
</dbReference>
<evidence type="ECO:0000313" key="2">
    <source>
        <dbReference type="EMBL" id="SHH00230.1"/>
    </source>
</evidence>
<dbReference type="EMBL" id="FQWY01000022">
    <property type="protein sequence ID" value="SHH00230.1"/>
    <property type="molecule type" value="Genomic_DNA"/>
</dbReference>
<keyword evidence="1" id="KW-1133">Transmembrane helix</keyword>
<gene>
    <name evidence="2" type="ORF">SAMN02745221_01453</name>
</gene>
<keyword evidence="1" id="KW-0812">Transmembrane</keyword>
<dbReference type="AlphaFoldDB" id="A0A1M5PEP6"/>
<dbReference type="InterPro" id="IPR023804">
    <property type="entry name" value="DUF3792_TM"/>
</dbReference>
<proteinExistence type="predicted"/>
<protein>
    <submittedName>
        <fullName evidence="2">Putative membrane protein, TIGR04086 family</fullName>
    </submittedName>
</protein>
<keyword evidence="1" id="KW-0472">Membrane</keyword>
<feature type="transmembrane region" description="Helical" evidence="1">
    <location>
        <begin position="12"/>
        <end position="33"/>
    </location>
</feature>
<feature type="transmembrane region" description="Helical" evidence="1">
    <location>
        <begin position="71"/>
        <end position="90"/>
    </location>
</feature>
<name>A0A1M5PEP6_9FIRM</name>
<evidence type="ECO:0000256" key="1">
    <source>
        <dbReference type="SAM" id="Phobius"/>
    </source>
</evidence>
<accession>A0A1M5PEP6</accession>
<evidence type="ECO:0000313" key="3">
    <source>
        <dbReference type="Proteomes" id="UP000242329"/>
    </source>
</evidence>
<dbReference type="Pfam" id="PF12670">
    <property type="entry name" value="DUF3792"/>
    <property type="match status" value="1"/>
</dbReference>
<reference evidence="3" key="1">
    <citation type="submission" date="2016-11" db="EMBL/GenBank/DDBJ databases">
        <authorList>
            <person name="Varghese N."/>
            <person name="Submissions S."/>
        </authorList>
    </citation>
    <scope>NUCLEOTIDE SEQUENCE [LARGE SCALE GENOMIC DNA]</scope>
    <source>
        <strain evidence="3">DSM 11003</strain>
    </source>
</reference>
<feature type="transmembrane region" description="Helical" evidence="1">
    <location>
        <begin position="39"/>
        <end position="59"/>
    </location>
</feature>
<dbReference type="RefSeq" id="WP_073092170.1">
    <property type="nucleotide sequence ID" value="NZ_FQWY01000022.1"/>
</dbReference>
<sequence length="122" mass="12867">MKCKASIEVKALGKALILSCILCLLSATIIYYTSLKETLQAPLGKIIIIIAVFTAACSITKFHGNRGLIRGISTGIAFFIIMFIATLLFANSTINMASFFSTLLFCIIAGGLGGILGIGLSD</sequence>